<keyword evidence="2" id="KW-1133">Transmembrane helix</keyword>
<comment type="caution">
    <text evidence="3">The sequence shown here is derived from an EMBL/GenBank/DDBJ whole genome shotgun (WGS) entry which is preliminary data.</text>
</comment>
<sequence>MAEGQLAGRLVVEVQASAAGFARSLRTKVEEAAEGVKAVIGIDLGTEGLRDRLKAAVEEAAAGLSARVKLVVDRDHLRDDLKGAVDGAVANVRAKVKATPDEQGFREELARVVEAAANDPATRVRLRPDVDQRGLVDAVRRRVQDADADVGRSGGISIPFKLPGRAMFLGAILTLVQPAVGALAQFGAGLTAMVGSALPAVNTLGALPGILVALGAGLLSTKALFGGVGTAAQALAQKIASLRDGTTMSAAEFEKMNSAIAAVAPSARESITAVLGFQDAWKKIKTDAQERFFSGISRELTPLGNIVLPLVRDQLNGVAGVGDRFATSAARWMQTPVFRADAAAIVRSNTKVLGLMGLALGEVGHATEDVLVSSGPFVERLAEATRRGAQWARNAASASRENGSLNRVMNEGADVASSLGRSFRSLGKGIAGTFAAGRESGNSLLAGMEKTLDRFDRWAHSDEGQSKMRDYFAQALPGARELIGLVGDIGRGLARLGADNGIASLVSQVRVQLVPAIGALINGLGSLGPHVISVLSNIAEIIGRLASGASAFGPLLYVFSGLASIVAVLLRTVPGLSTALGGLLAVMLTIKAAQGIGGMFSAANANATGLTRTTTGLVGSFRGLNEQIRLQQWHAEQAGVSLGRVGGAVAVLQSNVPRLQSTIPTVDAMNRAFLNTRSAAGEATTRITGVGTAVGVGLKGALGGLMSFMGGPVGLAVVGLSLVLGGLASWHQKAAQAAADQRRAQQNLTTALRDTHGAVTTDVRTTAAQLLQEQHVLDGKQKLLDVMGKVNVGLPELTNRYLGLNGGLKELSKTMNEQADAALKAYRAHPTDDLKTKAGEAERAAKAIQELLKVQESEAAKTKEAAAAAGSLERSGIVYEKLKGLVGQYSNATVDATARTDALKAALDLLAGGTLSFKDAQARADGQVLSAMQASKSVIDERNGALKDGTAYLKGWGAELLQADGSLKTTTDNGHQLYNSLVSIRDATLDSTRAAYDLAISQKKTVPEAIATAKTEMGRLYDAAIKAAMGYGLSKEQAEKAATAMGLVPDKVTTLLAATGVDSVIAQLAGVQAEYAKVPGSKQITVQAMTEEAQHLLQALGYTVITLPDGQVQITTTSATANAELDSVMKTLAAVPPGKKIDVDVPTLKAMGQMQAIQDKLTATPGQKTITVEAPSELAISQLQAVGFKVERLPDHQIRITAPSDAVESNVSAIQRAINTLRGKTLSVDVQYNYPAGLHHSGDRPSEQANGGILTGFANGGILRRMKAFANGAEKHIAQIARPGEWRVWAEPETGGEAYIPLSPAKRGRSEQILDRVAEMFGGQVVYNAAGALRQPGLTPADLYRSAQYRTRSSAATAQASALVGGDLIITRSERESSSDALQGAMFQLRRARLGGVHAAGLA</sequence>
<reference evidence="4" key="1">
    <citation type="journal article" date="2019" name="Int. J. Syst. Evol. Microbiol.">
        <title>The Global Catalogue of Microorganisms (GCM) 10K type strain sequencing project: providing services to taxonomists for standard genome sequencing and annotation.</title>
        <authorList>
            <consortium name="The Broad Institute Genomics Platform"/>
            <consortium name="The Broad Institute Genome Sequencing Center for Infectious Disease"/>
            <person name="Wu L."/>
            <person name="Ma J."/>
        </authorList>
    </citation>
    <scope>NUCLEOTIDE SEQUENCE [LARGE SCALE GENOMIC DNA]</scope>
    <source>
        <strain evidence="4">CGMCC 4.1469</strain>
    </source>
</reference>
<feature type="transmembrane region" description="Helical" evidence="2">
    <location>
        <begin position="200"/>
        <end position="219"/>
    </location>
</feature>
<feature type="transmembrane region" description="Helical" evidence="2">
    <location>
        <begin position="166"/>
        <end position="188"/>
    </location>
</feature>
<keyword evidence="1" id="KW-0175">Coiled coil</keyword>
<organism evidence="3 4">
    <name type="scientific">Kitasatospora aburaviensis</name>
    <dbReference type="NCBI Taxonomy" id="67265"/>
    <lineage>
        <taxon>Bacteria</taxon>
        <taxon>Bacillati</taxon>
        <taxon>Actinomycetota</taxon>
        <taxon>Actinomycetes</taxon>
        <taxon>Kitasatosporales</taxon>
        <taxon>Streptomycetaceae</taxon>
        <taxon>Kitasatospora</taxon>
    </lineage>
</organism>
<accession>A0ABW1F1J2</accession>
<feature type="coiled-coil region" evidence="1">
    <location>
        <begin position="838"/>
        <end position="865"/>
    </location>
</feature>
<feature type="transmembrane region" description="Helical" evidence="2">
    <location>
        <begin position="708"/>
        <end position="730"/>
    </location>
</feature>
<proteinExistence type="predicted"/>
<evidence type="ECO:0000313" key="3">
    <source>
        <dbReference type="EMBL" id="MFC5886839.1"/>
    </source>
</evidence>
<evidence type="ECO:0000256" key="1">
    <source>
        <dbReference type="SAM" id="Coils"/>
    </source>
</evidence>
<evidence type="ECO:0000313" key="4">
    <source>
        <dbReference type="Proteomes" id="UP001596067"/>
    </source>
</evidence>
<evidence type="ECO:0000256" key="2">
    <source>
        <dbReference type="SAM" id="Phobius"/>
    </source>
</evidence>
<name>A0ABW1F1J2_9ACTN</name>
<gene>
    <name evidence="3" type="ORF">ACFP0N_17875</name>
</gene>
<feature type="transmembrane region" description="Helical" evidence="2">
    <location>
        <begin position="551"/>
        <end position="570"/>
    </location>
</feature>
<dbReference type="Proteomes" id="UP001596067">
    <property type="component" value="Unassembled WGS sequence"/>
</dbReference>
<keyword evidence="2" id="KW-0472">Membrane</keyword>
<protein>
    <submittedName>
        <fullName evidence="3">Uncharacterized protein</fullName>
    </submittedName>
</protein>
<dbReference type="EMBL" id="JBHSOD010000020">
    <property type="protein sequence ID" value="MFC5886839.1"/>
    <property type="molecule type" value="Genomic_DNA"/>
</dbReference>
<keyword evidence="2" id="KW-0812">Transmembrane</keyword>
<keyword evidence="4" id="KW-1185">Reference proteome</keyword>
<feature type="transmembrane region" description="Helical" evidence="2">
    <location>
        <begin position="576"/>
        <end position="593"/>
    </location>
</feature>
<dbReference type="RefSeq" id="WP_345330806.1">
    <property type="nucleotide sequence ID" value="NZ_BAAAVH010000123.1"/>
</dbReference>